<dbReference type="Gene3D" id="3.40.630.10">
    <property type="entry name" value="Zn peptidases"/>
    <property type="match status" value="1"/>
</dbReference>
<dbReference type="CDD" id="cd06238">
    <property type="entry name" value="M14-like"/>
    <property type="match status" value="1"/>
</dbReference>
<evidence type="ECO:0000313" key="9">
    <source>
        <dbReference type="EMBL" id="QSE99342.1"/>
    </source>
</evidence>
<evidence type="ECO:0000256" key="7">
    <source>
        <dbReference type="PROSITE-ProRule" id="PRU01379"/>
    </source>
</evidence>
<evidence type="ECO:0000256" key="2">
    <source>
        <dbReference type="ARBA" id="ARBA00005988"/>
    </source>
</evidence>
<dbReference type="PANTHER" id="PTHR11705:SF143">
    <property type="entry name" value="SLL0236 PROTEIN"/>
    <property type="match status" value="1"/>
</dbReference>
<evidence type="ECO:0000256" key="5">
    <source>
        <dbReference type="ARBA" id="ARBA00022833"/>
    </source>
</evidence>
<comment type="cofactor">
    <cofactor evidence="1">
        <name>Zn(2+)</name>
        <dbReference type="ChEBI" id="CHEBI:29105"/>
    </cofactor>
</comment>
<dbReference type="GO" id="GO:0004181">
    <property type="term" value="F:metallocarboxypeptidase activity"/>
    <property type="evidence" value="ECO:0007669"/>
    <property type="project" value="InterPro"/>
</dbReference>
<dbReference type="GO" id="GO:0008270">
    <property type="term" value="F:zinc ion binding"/>
    <property type="evidence" value="ECO:0007669"/>
    <property type="project" value="InterPro"/>
</dbReference>
<comment type="caution">
    <text evidence="7">Lacks conserved residue(s) required for the propagation of feature annotation.</text>
</comment>
<reference evidence="9" key="1">
    <citation type="submission" date="2021-02" db="EMBL/GenBank/DDBJ databases">
        <title>Fulvivirga sp. S481 isolated from sea water.</title>
        <authorList>
            <person name="Bae S.S."/>
            <person name="Baek K."/>
        </authorList>
    </citation>
    <scope>NUCLEOTIDE SEQUENCE</scope>
    <source>
        <strain evidence="9">S481</strain>
    </source>
</reference>
<dbReference type="SMART" id="SM00631">
    <property type="entry name" value="Zn_pept"/>
    <property type="match status" value="1"/>
</dbReference>
<dbReference type="AlphaFoldDB" id="A0A975A382"/>
<evidence type="ECO:0000256" key="4">
    <source>
        <dbReference type="ARBA" id="ARBA00022801"/>
    </source>
</evidence>
<evidence type="ECO:0000256" key="3">
    <source>
        <dbReference type="ARBA" id="ARBA00022670"/>
    </source>
</evidence>
<keyword evidence="9" id="KW-0121">Carboxypeptidase</keyword>
<keyword evidence="6" id="KW-0482">Metalloprotease</keyword>
<evidence type="ECO:0000313" key="10">
    <source>
        <dbReference type="Proteomes" id="UP000662783"/>
    </source>
</evidence>
<comment type="similarity">
    <text evidence="2 7">Belongs to the peptidase M14 family.</text>
</comment>
<keyword evidence="4" id="KW-0378">Hydrolase</keyword>
<dbReference type="SUPFAM" id="SSF52317">
    <property type="entry name" value="Class I glutamine amidotransferase-like"/>
    <property type="match status" value="1"/>
</dbReference>
<accession>A0A975A382</accession>
<keyword evidence="5" id="KW-0862">Zinc</keyword>
<dbReference type="Pfam" id="PF00246">
    <property type="entry name" value="Peptidase_M14"/>
    <property type="match status" value="1"/>
</dbReference>
<keyword evidence="10" id="KW-1185">Reference proteome</keyword>
<dbReference type="GO" id="GO:0005615">
    <property type="term" value="C:extracellular space"/>
    <property type="evidence" value="ECO:0007669"/>
    <property type="project" value="TreeGrafter"/>
</dbReference>
<dbReference type="KEGG" id="fuv:JR347_05830"/>
<dbReference type="Proteomes" id="UP000662783">
    <property type="component" value="Chromosome"/>
</dbReference>
<evidence type="ECO:0000256" key="1">
    <source>
        <dbReference type="ARBA" id="ARBA00001947"/>
    </source>
</evidence>
<dbReference type="GO" id="GO:0006508">
    <property type="term" value="P:proteolysis"/>
    <property type="evidence" value="ECO:0007669"/>
    <property type="project" value="UniProtKB-KW"/>
</dbReference>
<gene>
    <name evidence="9" type="ORF">JR347_05830</name>
</gene>
<evidence type="ECO:0000259" key="8">
    <source>
        <dbReference type="PROSITE" id="PS52035"/>
    </source>
</evidence>
<dbReference type="SUPFAM" id="SSF53187">
    <property type="entry name" value="Zn-dependent exopeptidases"/>
    <property type="match status" value="1"/>
</dbReference>
<name>A0A975A382_9BACT</name>
<evidence type="ECO:0000256" key="6">
    <source>
        <dbReference type="ARBA" id="ARBA00023049"/>
    </source>
</evidence>
<dbReference type="PROSITE" id="PS52035">
    <property type="entry name" value="PEPTIDASE_M14"/>
    <property type="match status" value="1"/>
</dbReference>
<proteinExistence type="inferred from homology"/>
<protein>
    <submittedName>
        <fullName evidence="9">Zinc carboxypeptidase</fullName>
    </submittedName>
</protein>
<dbReference type="InterPro" id="IPR029062">
    <property type="entry name" value="Class_I_gatase-like"/>
</dbReference>
<keyword evidence="3" id="KW-0645">Protease</keyword>
<organism evidence="9 10">
    <name type="scientific">Fulvivirga lutea</name>
    <dbReference type="NCBI Taxonomy" id="2810512"/>
    <lineage>
        <taxon>Bacteria</taxon>
        <taxon>Pseudomonadati</taxon>
        <taxon>Bacteroidota</taxon>
        <taxon>Cytophagia</taxon>
        <taxon>Cytophagales</taxon>
        <taxon>Fulvivirgaceae</taxon>
        <taxon>Fulvivirga</taxon>
    </lineage>
</organism>
<dbReference type="PANTHER" id="PTHR11705">
    <property type="entry name" value="PROTEASE FAMILY M14 CARBOXYPEPTIDASE A,B"/>
    <property type="match status" value="1"/>
</dbReference>
<dbReference type="EMBL" id="CP070608">
    <property type="protein sequence ID" value="QSE99342.1"/>
    <property type="molecule type" value="Genomic_DNA"/>
</dbReference>
<dbReference type="InterPro" id="IPR000834">
    <property type="entry name" value="Peptidase_M14"/>
</dbReference>
<feature type="domain" description="Peptidase M14" evidence="8">
    <location>
        <begin position="50"/>
        <end position="349"/>
    </location>
</feature>
<sequence length="852" mass="96181">MRFFILIILLTTNSISFSQADLSYYLPSGVTYKSDIPEPSDVLGHEVGEWHVSHDKLVEYMRALDTASDRITLEVIGKTYEGRPLINLIITSPSNHQNLENLQNEHITLTDPSKSSQLAIENMPAVFYMGYSIHGNEPSGSNTSLLVAYYLAAAQGSYIDKILDETIILLDPSFNPDGLNRFANYVNANKSSNTYDDPNNRELNEPWPGGRTNHYWFDLNRDWLVTQLPESQARIAQFHKWKPNLLTDHHEMGSNNTFFFQPGIPSRNNPKTPAKVFELTAELGRFHAQALDSIGSLYYTQESYDDFYYGKGSTYPDINGGIGILFEQASSRGHARETENGVLTFPFTIRNQFNTALSSLKGLNQNRDAFLNYQRSYFKDAYNEATKSGQAAIVFGSKDKWRNYHLAELMNRHGISVYQSKSKTKISGQSYEVDESYVVPLNNSNYRLIKAMFDVTTNFQDSLFYDVSAWTLPMAFNIDYETVNGRSFNANMLGQPFSPILQPKGKIVGDNSDYAYVFEWNDYYSPKALYYLLKNGFKLKVATQNFTSGDKNFEVGTILIPVGIQLKTKGEIHSTLKFLSEDVGIDIHALKSGLNYETVSLGSPSFETISIPSIAILVGESVRSYDAGEVWHLFDQRMDMEATLLPVDRFSRVSLDRYNVIVMVDGYYSALNINDAEKLKEWVKNGGLIVGSQGALKYLNKIGLGKFEMKKSAKSDSSKYRKYSDIDAFEGAQEIGGAIFNTRIDLTHPLFYGYQKEYLPVFRNSEDFLPPSTGAYSNPMMYTENPLLSGYISEENLEMLKNSSGVGISSYGQGKVIGFTDDLNFRAFWYGTNKTFLNAIFFGKLVDRSANR</sequence>